<dbReference type="EMBL" id="JANBUM010000516">
    <property type="protein sequence ID" value="KAJ2776176.1"/>
    <property type="molecule type" value="Genomic_DNA"/>
</dbReference>
<evidence type="ECO:0000313" key="2">
    <source>
        <dbReference type="EMBL" id="KAJ2776176.1"/>
    </source>
</evidence>
<keyword evidence="3" id="KW-1185">Reference proteome</keyword>
<evidence type="ECO:0000313" key="3">
    <source>
        <dbReference type="Proteomes" id="UP001140172"/>
    </source>
</evidence>
<sequence length="91" mass="10048">MRKDIEISAMHSRNGALLNEMAAQKDENVALVNRMAAQKDENVALLNEMVALKDDLDKANNVVSEVTEALQCPICLDTFTSPHVLRDQQPG</sequence>
<dbReference type="Proteomes" id="UP001140172">
    <property type="component" value="Unassembled WGS sequence"/>
</dbReference>
<keyword evidence="1" id="KW-0175">Coiled coil</keyword>
<dbReference type="InterPro" id="IPR013083">
    <property type="entry name" value="Znf_RING/FYVE/PHD"/>
</dbReference>
<organism evidence="2 3">
    <name type="scientific">Coemansia interrupta</name>
    <dbReference type="NCBI Taxonomy" id="1126814"/>
    <lineage>
        <taxon>Eukaryota</taxon>
        <taxon>Fungi</taxon>
        <taxon>Fungi incertae sedis</taxon>
        <taxon>Zoopagomycota</taxon>
        <taxon>Kickxellomycotina</taxon>
        <taxon>Kickxellomycetes</taxon>
        <taxon>Kickxellales</taxon>
        <taxon>Kickxellaceae</taxon>
        <taxon>Coemansia</taxon>
    </lineage>
</organism>
<gene>
    <name evidence="2" type="ORF">GGI15_004926</name>
</gene>
<dbReference type="SUPFAM" id="SSF57850">
    <property type="entry name" value="RING/U-box"/>
    <property type="match status" value="1"/>
</dbReference>
<dbReference type="OrthoDB" id="6105938at2759"/>
<proteinExistence type="predicted"/>
<dbReference type="Gene3D" id="3.30.40.10">
    <property type="entry name" value="Zinc/RING finger domain, C3HC4 (zinc finger)"/>
    <property type="match status" value="1"/>
</dbReference>
<dbReference type="AlphaFoldDB" id="A0A9W8H431"/>
<protein>
    <submittedName>
        <fullName evidence="2">Uncharacterized protein</fullName>
    </submittedName>
</protein>
<evidence type="ECO:0000256" key="1">
    <source>
        <dbReference type="SAM" id="Coils"/>
    </source>
</evidence>
<accession>A0A9W8H431</accession>
<comment type="caution">
    <text evidence="2">The sequence shown here is derived from an EMBL/GenBank/DDBJ whole genome shotgun (WGS) entry which is preliminary data.</text>
</comment>
<feature type="coiled-coil region" evidence="1">
    <location>
        <begin position="21"/>
        <end position="69"/>
    </location>
</feature>
<reference evidence="2" key="1">
    <citation type="submission" date="2022-07" db="EMBL/GenBank/DDBJ databases">
        <title>Phylogenomic reconstructions and comparative analyses of Kickxellomycotina fungi.</title>
        <authorList>
            <person name="Reynolds N.K."/>
            <person name="Stajich J.E."/>
            <person name="Barry K."/>
            <person name="Grigoriev I.V."/>
            <person name="Crous P."/>
            <person name="Smith M.E."/>
        </authorList>
    </citation>
    <scope>NUCLEOTIDE SEQUENCE</scope>
    <source>
        <strain evidence="2">BCRC 34489</strain>
    </source>
</reference>
<name>A0A9W8H431_9FUNG</name>